<feature type="transmembrane region" description="Helical" evidence="2">
    <location>
        <begin position="165"/>
        <end position="188"/>
    </location>
</feature>
<keyword evidence="2" id="KW-1133">Transmembrane helix</keyword>
<dbReference type="OrthoDB" id="2555434at2759"/>
<sequence length="190" mass="21520">MGRRTYRGHRRESFVATDVNELVELRARQRTFHGAYSRTALGNLGYALTVLRLFDRRFYKIGLIFLILSALLFLIAYLRSRHSNHDFADQAEMLTPELVEEEQPEERTQDTRSDEGQSSTATRTLSPDASEESDSSASPTRRRQEVIQTKGQENTRVFGRPFVTAGWIVIAVTGVVAATEIGILILIFKV</sequence>
<evidence type="ECO:0000313" key="4">
    <source>
        <dbReference type="Proteomes" id="UP000054007"/>
    </source>
</evidence>
<feature type="transmembrane region" description="Helical" evidence="2">
    <location>
        <begin position="58"/>
        <end position="78"/>
    </location>
</feature>
<dbReference type="STRING" id="1314674.A0A0D7BBR7"/>
<keyword evidence="4" id="KW-1185">Reference proteome</keyword>
<reference evidence="3 4" key="1">
    <citation type="journal article" date="2015" name="Fungal Genet. Biol.">
        <title>Evolution of novel wood decay mechanisms in Agaricales revealed by the genome sequences of Fistulina hepatica and Cylindrobasidium torrendii.</title>
        <authorList>
            <person name="Floudas D."/>
            <person name="Held B.W."/>
            <person name="Riley R."/>
            <person name="Nagy L.G."/>
            <person name="Koehler G."/>
            <person name="Ransdell A.S."/>
            <person name="Younus H."/>
            <person name="Chow J."/>
            <person name="Chiniquy J."/>
            <person name="Lipzen A."/>
            <person name="Tritt A."/>
            <person name="Sun H."/>
            <person name="Haridas S."/>
            <person name="LaButti K."/>
            <person name="Ohm R.A."/>
            <person name="Kues U."/>
            <person name="Blanchette R.A."/>
            <person name="Grigoriev I.V."/>
            <person name="Minto R.E."/>
            <person name="Hibbett D.S."/>
        </authorList>
    </citation>
    <scope>NUCLEOTIDE SEQUENCE [LARGE SCALE GENOMIC DNA]</scope>
    <source>
        <strain evidence="3 4">FP15055 ss-10</strain>
    </source>
</reference>
<dbReference type="AlphaFoldDB" id="A0A0D7BBR7"/>
<evidence type="ECO:0008006" key="5">
    <source>
        <dbReference type="Google" id="ProtNLM"/>
    </source>
</evidence>
<evidence type="ECO:0000256" key="2">
    <source>
        <dbReference type="SAM" id="Phobius"/>
    </source>
</evidence>
<accession>A0A0D7BBR7</accession>
<protein>
    <recommendedName>
        <fullName evidence="5">DUF202 domain-containing protein</fullName>
    </recommendedName>
</protein>
<feature type="region of interest" description="Disordered" evidence="1">
    <location>
        <begin position="95"/>
        <end position="150"/>
    </location>
</feature>
<dbReference type="Proteomes" id="UP000054007">
    <property type="component" value="Unassembled WGS sequence"/>
</dbReference>
<feature type="compositionally biased region" description="Polar residues" evidence="1">
    <location>
        <begin position="116"/>
        <end position="125"/>
    </location>
</feature>
<evidence type="ECO:0000313" key="3">
    <source>
        <dbReference type="EMBL" id="KIY67624.1"/>
    </source>
</evidence>
<evidence type="ECO:0000256" key="1">
    <source>
        <dbReference type="SAM" id="MobiDB-lite"/>
    </source>
</evidence>
<gene>
    <name evidence="3" type="ORF">CYLTODRAFT_490460</name>
</gene>
<keyword evidence="2" id="KW-0472">Membrane</keyword>
<dbReference type="PANTHER" id="PTHR38646">
    <property type="entry name" value="YALI0F00814P"/>
    <property type="match status" value="1"/>
</dbReference>
<dbReference type="EMBL" id="KN880521">
    <property type="protein sequence ID" value="KIY67624.1"/>
    <property type="molecule type" value="Genomic_DNA"/>
</dbReference>
<feature type="compositionally biased region" description="Basic and acidic residues" evidence="1">
    <location>
        <begin position="105"/>
        <end position="115"/>
    </location>
</feature>
<name>A0A0D7BBR7_9AGAR</name>
<keyword evidence="2" id="KW-0812">Transmembrane</keyword>
<dbReference type="PANTHER" id="PTHR38646:SF1">
    <property type="entry name" value="DUF202 DOMAIN-CONTAINING PROTEIN"/>
    <property type="match status" value="1"/>
</dbReference>
<proteinExistence type="predicted"/>
<organism evidence="3 4">
    <name type="scientific">Cylindrobasidium torrendii FP15055 ss-10</name>
    <dbReference type="NCBI Taxonomy" id="1314674"/>
    <lineage>
        <taxon>Eukaryota</taxon>
        <taxon>Fungi</taxon>
        <taxon>Dikarya</taxon>
        <taxon>Basidiomycota</taxon>
        <taxon>Agaricomycotina</taxon>
        <taxon>Agaricomycetes</taxon>
        <taxon>Agaricomycetidae</taxon>
        <taxon>Agaricales</taxon>
        <taxon>Marasmiineae</taxon>
        <taxon>Physalacriaceae</taxon>
        <taxon>Cylindrobasidium</taxon>
    </lineage>
</organism>